<keyword evidence="7 9" id="KW-0234">DNA repair</keyword>
<evidence type="ECO:0000256" key="4">
    <source>
        <dbReference type="ARBA" id="ARBA00022763"/>
    </source>
</evidence>
<comment type="function">
    <text evidence="1">Component of the general transcription and DNA repair factor IIH (TFIIH) core complex, which is involved in general and transcription-coupled nucleotide excision repair (NER) of damaged DNA and, when complexed to TFIIK, in RNA transcription by RNA polymerase II. In NER, TFIIH acts by opening DNA around the lesion to allow the excision of the damaged oligonucleotide and its replacement by a new DNA fragment. In transcription, TFIIH has an essential role in transcription initiation. When the pre-initiation complex (PIC) has been established, TFIIH is required for promoter opening and promoter escape. Phosphorylation of the C-terminal tail (CTD) of the largest subunit of RNA polymerase II by the kinase module TFIIK controls the initiation of transcription.</text>
</comment>
<evidence type="ECO:0000256" key="3">
    <source>
        <dbReference type="ARBA" id="ARBA00007132"/>
    </source>
</evidence>
<reference evidence="11" key="1">
    <citation type="journal article" date="2020" name="Stud. Mycol.">
        <title>101 Dothideomycetes genomes: a test case for predicting lifestyles and emergence of pathogens.</title>
        <authorList>
            <person name="Haridas S."/>
            <person name="Albert R."/>
            <person name="Binder M."/>
            <person name="Bloem J."/>
            <person name="Labutti K."/>
            <person name="Salamov A."/>
            <person name="Andreopoulos B."/>
            <person name="Baker S."/>
            <person name="Barry K."/>
            <person name="Bills G."/>
            <person name="Bluhm B."/>
            <person name="Cannon C."/>
            <person name="Castanera R."/>
            <person name="Culley D."/>
            <person name="Daum C."/>
            <person name="Ezra D."/>
            <person name="Gonzalez J."/>
            <person name="Henrissat B."/>
            <person name="Kuo A."/>
            <person name="Liang C."/>
            <person name="Lipzen A."/>
            <person name="Lutzoni F."/>
            <person name="Magnuson J."/>
            <person name="Mondo S."/>
            <person name="Nolan M."/>
            <person name="Ohm R."/>
            <person name="Pangilinan J."/>
            <person name="Park H.-J."/>
            <person name="Ramirez L."/>
            <person name="Alfaro M."/>
            <person name="Sun H."/>
            <person name="Tritt A."/>
            <person name="Yoshinaga Y."/>
            <person name="Zwiers L.-H."/>
            <person name="Turgeon B."/>
            <person name="Goodwin S."/>
            <person name="Spatafora J."/>
            <person name="Crous P."/>
            <person name="Grigoriev I."/>
        </authorList>
    </citation>
    <scope>NUCLEOTIDE SEQUENCE</scope>
    <source>
        <strain evidence="11">CBS 119925</strain>
    </source>
</reference>
<evidence type="ECO:0000256" key="9">
    <source>
        <dbReference type="RuleBase" id="RU364024"/>
    </source>
</evidence>
<keyword evidence="12" id="KW-1185">Reference proteome</keyword>
<gene>
    <name evidence="11" type="ORF">M011DRAFT_24976</name>
</gene>
<protein>
    <recommendedName>
        <fullName evidence="9">RNA polymerase II transcription factor B subunit 2</fullName>
    </recommendedName>
</protein>
<keyword evidence="6 9" id="KW-0804">Transcription</keyword>
<accession>A0A6A6VEG2</accession>
<sequence length="412" mass="46660">MLYMPGPFMSAHLDAWFKPEARREKDKALFVLEQLHILIHKVDANRQTSYVLYESFRRSLRQALEGSGTARSFGIRPSQPNSKRVDIAFLDDYARKQWDTLLFYMVGNTVGLKGGDMGSDISDDTIGLLKLGNLVQSSYGRTTITQAGFNFVLQATSAQVWSLLIVYLKHAESHLGLSETEILSFLFMLGFLELGEDYSTAALTRTQLTTLDILCDLGIAYRPSKSSTSFYPTRLAVSLVSDSASLPASGHSNPTGGYIIVETNHRVYAYTTSLLQIAVLSLFTRLTTRFPNLVSGKITRQSVQKAIKLGISSQQIISYLTAHAHPQMRKTQPFLPPTVIDQIRLWEFDRERVEVTQGYLMKEFNTESEYRDTAAYAESLGVLVWRNDMKKVFFVDRIEQMTTYLERRNRGH</sequence>
<dbReference type="Pfam" id="PF03849">
    <property type="entry name" value="Tfb2"/>
    <property type="match status" value="1"/>
</dbReference>
<comment type="similarity">
    <text evidence="3 9">Belongs to the TFB2 family.</text>
</comment>
<dbReference type="GO" id="GO:0000439">
    <property type="term" value="C:transcription factor TFIIH core complex"/>
    <property type="evidence" value="ECO:0007669"/>
    <property type="project" value="InterPro"/>
</dbReference>
<dbReference type="OrthoDB" id="364513at2759"/>
<evidence type="ECO:0000256" key="7">
    <source>
        <dbReference type="ARBA" id="ARBA00023204"/>
    </source>
</evidence>
<dbReference type="PANTHER" id="PTHR13152">
    <property type="entry name" value="TFIIH, POLYPEPTIDE 4"/>
    <property type="match status" value="1"/>
</dbReference>
<keyword evidence="4 9" id="KW-0227">DNA damage</keyword>
<evidence type="ECO:0000313" key="12">
    <source>
        <dbReference type="Proteomes" id="UP000799440"/>
    </source>
</evidence>
<keyword evidence="5 9" id="KW-0805">Transcription regulation</keyword>
<dbReference type="EMBL" id="MU006570">
    <property type="protein sequence ID" value="KAF2747940.1"/>
    <property type="molecule type" value="Genomic_DNA"/>
</dbReference>
<dbReference type="InterPro" id="IPR040662">
    <property type="entry name" value="Tfb2_C"/>
</dbReference>
<name>A0A6A6VEG2_9PLEO</name>
<comment type="subcellular location">
    <subcellularLocation>
        <location evidence="2 9">Nucleus</location>
    </subcellularLocation>
</comment>
<evidence type="ECO:0000256" key="8">
    <source>
        <dbReference type="ARBA" id="ARBA00023242"/>
    </source>
</evidence>
<evidence type="ECO:0000256" key="6">
    <source>
        <dbReference type="ARBA" id="ARBA00023163"/>
    </source>
</evidence>
<evidence type="ECO:0000259" key="10">
    <source>
        <dbReference type="Pfam" id="PF18307"/>
    </source>
</evidence>
<proteinExistence type="inferred from homology"/>
<evidence type="ECO:0000256" key="2">
    <source>
        <dbReference type="ARBA" id="ARBA00004123"/>
    </source>
</evidence>
<keyword evidence="8 9" id="KW-0539">Nucleus</keyword>
<dbReference type="InterPro" id="IPR004598">
    <property type="entry name" value="TFIIH_p52/Tfb2"/>
</dbReference>
<dbReference type="Pfam" id="PF18307">
    <property type="entry name" value="Tfb2_C"/>
    <property type="match status" value="1"/>
</dbReference>
<dbReference type="Proteomes" id="UP000799440">
    <property type="component" value="Unassembled WGS sequence"/>
</dbReference>
<comment type="function">
    <text evidence="9">Component of the general transcription and DNA repair factor IIH (TFIIH) core complex which is involved in general and transcription-coupled nucleotide excision repair (NER) of damaged DNA.</text>
</comment>
<dbReference type="AlphaFoldDB" id="A0A6A6VEG2"/>
<dbReference type="GO" id="GO:0001671">
    <property type="term" value="F:ATPase activator activity"/>
    <property type="evidence" value="ECO:0007669"/>
    <property type="project" value="InterPro"/>
</dbReference>
<organism evidence="11 12">
    <name type="scientific">Sporormia fimetaria CBS 119925</name>
    <dbReference type="NCBI Taxonomy" id="1340428"/>
    <lineage>
        <taxon>Eukaryota</taxon>
        <taxon>Fungi</taxon>
        <taxon>Dikarya</taxon>
        <taxon>Ascomycota</taxon>
        <taxon>Pezizomycotina</taxon>
        <taxon>Dothideomycetes</taxon>
        <taxon>Pleosporomycetidae</taxon>
        <taxon>Pleosporales</taxon>
        <taxon>Sporormiaceae</taxon>
        <taxon>Sporormia</taxon>
    </lineage>
</organism>
<evidence type="ECO:0000313" key="11">
    <source>
        <dbReference type="EMBL" id="KAF2747940.1"/>
    </source>
</evidence>
<evidence type="ECO:0000256" key="1">
    <source>
        <dbReference type="ARBA" id="ARBA00002817"/>
    </source>
</evidence>
<dbReference type="PANTHER" id="PTHR13152:SF0">
    <property type="entry name" value="GENERAL TRANSCRIPTION FACTOR IIH SUBUNIT 4"/>
    <property type="match status" value="1"/>
</dbReference>
<dbReference type="GO" id="GO:0006289">
    <property type="term" value="P:nucleotide-excision repair"/>
    <property type="evidence" value="ECO:0007669"/>
    <property type="project" value="InterPro"/>
</dbReference>
<dbReference type="GO" id="GO:0005675">
    <property type="term" value="C:transcription factor TFIIH holo complex"/>
    <property type="evidence" value="ECO:0007669"/>
    <property type="project" value="TreeGrafter"/>
</dbReference>
<feature type="domain" description="Transcription factor Tfb2 C-terminal" evidence="10">
    <location>
        <begin position="341"/>
        <end position="405"/>
    </location>
</feature>
<dbReference type="NCBIfam" id="TIGR00625">
    <property type="entry name" value="tfb2"/>
    <property type="match status" value="1"/>
</dbReference>
<dbReference type="GO" id="GO:0003690">
    <property type="term" value="F:double-stranded DNA binding"/>
    <property type="evidence" value="ECO:0007669"/>
    <property type="project" value="TreeGrafter"/>
</dbReference>
<dbReference type="Gene3D" id="3.30.70.2610">
    <property type="match status" value="1"/>
</dbReference>
<evidence type="ECO:0000256" key="5">
    <source>
        <dbReference type="ARBA" id="ARBA00023015"/>
    </source>
</evidence>